<evidence type="ECO:0000313" key="2">
    <source>
        <dbReference type="Proteomes" id="UP000663699"/>
    </source>
</evidence>
<reference evidence="1" key="1">
    <citation type="submission" date="2020-06" db="EMBL/GenBank/DDBJ databases">
        <title>Genomes of multiple members of Pneumocystis genus reveal paths to human pathogen Pneumocystis jirovecii.</title>
        <authorList>
            <person name="Cisse O.H."/>
            <person name="Ma L."/>
            <person name="Dekker J."/>
            <person name="Khil P."/>
            <person name="Jo J."/>
            <person name="Brenchley J."/>
            <person name="Blair R."/>
            <person name="Pahar B."/>
            <person name="Chabe M."/>
            <person name="Van Rompay K.A."/>
            <person name="Keesler R."/>
            <person name="Sukura A."/>
            <person name="Hirsch V."/>
            <person name="Kutty G."/>
            <person name="Liu Y."/>
            <person name="Peng L."/>
            <person name="Chen J."/>
            <person name="Song J."/>
            <person name="Weissenbacher-Lang C."/>
            <person name="Xu J."/>
            <person name="Upham N.S."/>
            <person name="Stajich J.E."/>
            <person name="Cuomo C.A."/>
            <person name="Cushion M.T."/>
            <person name="Kovacs J.A."/>
        </authorList>
    </citation>
    <scope>NUCLEOTIDE SEQUENCE</scope>
    <source>
        <strain evidence="1">2A</strain>
    </source>
</reference>
<keyword evidence="2" id="KW-1185">Reference proteome</keyword>
<proteinExistence type="predicted"/>
<dbReference type="OrthoDB" id="5334010at2759"/>
<dbReference type="Proteomes" id="UP000663699">
    <property type="component" value="Chromosome 7"/>
</dbReference>
<organism evidence="1 2">
    <name type="scientific">Pneumocystis wakefieldiae</name>
    <dbReference type="NCBI Taxonomy" id="38082"/>
    <lineage>
        <taxon>Eukaryota</taxon>
        <taxon>Fungi</taxon>
        <taxon>Dikarya</taxon>
        <taxon>Ascomycota</taxon>
        <taxon>Taphrinomycotina</taxon>
        <taxon>Pneumocystomycetes</taxon>
        <taxon>Pneumocystaceae</taxon>
        <taxon>Pneumocystis</taxon>
    </lineage>
</organism>
<accession>A0A899FZD7</accession>
<gene>
    <name evidence="1" type="ORF">MERGE_002988</name>
</gene>
<dbReference type="AlphaFoldDB" id="A0A899FZD7"/>
<protein>
    <submittedName>
        <fullName evidence="1">Uncharacterized protein</fullName>
    </submittedName>
</protein>
<dbReference type="EMBL" id="CP054538">
    <property type="protein sequence ID" value="QSL65675.1"/>
    <property type="molecule type" value="Genomic_DNA"/>
</dbReference>
<evidence type="ECO:0000313" key="1">
    <source>
        <dbReference type="EMBL" id="QSL65675.1"/>
    </source>
</evidence>
<name>A0A899FZD7_9ASCO</name>
<sequence length="581" mass="69360">MDVIIHGLKDFSNAMDSLLPNKKFKVVRKLQRLYKKSDKNIITTYKVSRRTKYEHSFERKNARFLLSQLANCFEPFDEKRILGLLYFSVYSGNVVEILIRYYLYRIYFFDKRKQGLMLLQDFLQTLVNFDLKERLLGISAIIIMKLELQYSYENPEILFAMMFAKKSNSIDIYNTVKIYMLKIYCIQGKLEKAIHILGEMVNNCQVPPFSVMNFLLRIALKKTVSNKDIKTRESYLMFFYSKVFFSLYPNCETIKILANYSLTYYEFDKLWNFIITHPHRNKIIEQSQIEISLAFLRLGRKYKFNSALNIRLSANTMNFFQYLTQNITKLHKNAIICLILCFSLFDNFVGLKKCFEILSHNSWKLSEKHYSVLCRQAFELNFRNFKTYRHDFIKRLWSQQETLFLEKINDNKHSMIEYVRCMGSFNDVQEIYYILEKKRGTFVEKGTIIGFIEAFMFANAHLESLSLLKSLSDFKIVIDLDIVRCLFNNIRTINIWNDALSTVSMELARNRLVVPSDFFVKLWKKVMNEQYSKKSIILKDYIVFINYLIEIYTEELNKIIEELRNHRDVEIALKKFEIINH</sequence>